<sequence length="234" mass="24747">MTQHVPAGPVPVGQVVELNHELYPGVPTYPGQPALETEVIRTNDHDGFQLTRLHLNTHHGTHVDAPSHFVSGGRETLSDFTGARLVGRGVVLDVPAGPDEGVTAEQCAAALDAQGGQLPDNPIVLLHTGFQDRYGLDPEVHGTRHPFLTSDAAEWLVAQGTKIVGIDATSFERHGSEIPTTTPAHNLLLGAGVLLIEELAGLAKVTWPNPLVVVAPLPLRGADGAPCRVFAIEI</sequence>
<proteinExistence type="predicted"/>
<evidence type="ECO:0000313" key="1">
    <source>
        <dbReference type="EMBL" id="TVT22434.1"/>
    </source>
</evidence>
<dbReference type="Pfam" id="PF04199">
    <property type="entry name" value="Cyclase"/>
    <property type="match status" value="1"/>
</dbReference>
<dbReference type="RefSeq" id="WP_144638212.1">
    <property type="nucleotide sequence ID" value="NZ_BNAX01000020.1"/>
</dbReference>
<keyword evidence="2" id="KW-1185">Reference proteome</keyword>
<dbReference type="AlphaFoldDB" id="A0A558ADU2"/>
<name>A0A558ADU2_9PSEU</name>
<dbReference type="InterPro" id="IPR007325">
    <property type="entry name" value="KFase/CYL"/>
</dbReference>
<organism evidence="1 2">
    <name type="scientific">Amycolatopsis acidiphila</name>
    <dbReference type="NCBI Taxonomy" id="715473"/>
    <lineage>
        <taxon>Bacteria</taxon>
        <taxon>Bacillati</taxon>
        <taxon>Actinomycetota</taxon>
        <taxon>Actinomycetes</taxon>
        <taxon>Pseudonocardiales</taxon>
        <taxon>Pseudonocardiaceae</taxon>
        <taxon>Amycolatopsis</taxon>
    </lineage>
</organism>
<dbReference type="Gene3D" id="3.50.30.50">
    <property type="entry name" value="Putative cyclase"/>
    <property type="match status" value="1"/>
</dbReference>
<dbReference type="Proteomes" id="UP000318578">
    <property type="component" value="Unassembled WGS sequence"/>
</dbReference>
<dbReference type="PANTHER" id="PTHR31118">
    <property type="entry name" value="CYCLASE-LIKE PROTEIN 2"/>
    <property type="match status" value="1"/>
</dbReference>
<dbReference type="GO" id="GO:0004061">
    <property type="term" value="F:arylformamidase activity"/>
    <property type="evidence" value="ECO:0007669"/>
    <property type="project" value="InterPro"/>
</dbReference>
<gene>
    <name evidence="1" type="ORF">FNH06_13690</name>
</gene>
<dbReference type="SUPFAM" id="SSF102198">
    <property type="entry name" value="Putative cyclase"/>
    <property type="match status" value="1"/>
</dbReference>
<protein>
    <submittedName>
        <fullName evidence="1">Cyclase family protein</fullName>
    </submittedName>
</protein>
<dbReference type="InterPro" id="IPR037175">
    <property type="entry name" value="KFase_sf"/>
</dbReference>
<dbReference type="PANTHER" id="PTHR31118:SF32">
    <property type="entry name" value="KYNURENINE FORMAMIDASE"/>
    <property type="match status" value="1"/>
</dbReference>
<evidence type="ECO:0000313" key="2">
    <source>
        <dbReference type="Proteomes" id="UP000318578"/>
    </source>
</evidence>
<dbReference type="OrthoDB" id="7067800at2"/>
<reference evidence="1 2" key="1">
    <citation type="submission" date="2019-07" db="EMBL/GenBank/DDBJ databases">
        <title>New species of Amycolatopsis and Streptomyces.</title>
        <authorList>
            <person name="Duangmal K."/>
            <person name="Teo W.F.A."/>
            <person name="Lipun K."/>
        </authorList>
    </citation>
    <scope>NUCLEOTIDE SEQUENCE [LARGE SCALE GENOMIC DNA]</scope>
    <source>
        <strain evidence="1 2">JCM 30562</strain>
    </source>
</reference>
<comment type="caution">
    <text evidence="1">The sequence shown here is derived from an EMBL/GenBank/DDBJ whole genome shotgun (WGS) entry which is preliminary data.</text>
</comment>
<accession>A0A558ADU2</accession>
<dbReference type="GO" id="GO:0019441">
    <property type="term" value="P:L-tryptophan catabolic process to kynurenine"/>
    <property type="evidence" value="ECO:0007669"/>
    <property type="project" value="InterPro"/>
</dbReference>
<dbReference type="EMBL" id="VJZA01000018">
    <property type="protein sequence ID" value="TVT22434.1"/>
    <property type="molecule type" value="Genomic_DNA"/>
</dbReference>